<proteinExistence type="predicted"/>
<evidence type="ECO:0000256" key="1">
    <source>
        <dbReference type="SAM" id="MobiDB-lite"/>
    </source>
</evidence>
<dbReference type="GO" id="GO:0032446">
    <property type="term" value="P:protein modification by small protein conjugation"/>
    <property type="evidence" value="ECO:0007669"/>
    <property type="project" value="TreeGrafter"/>
</dbReference>
<dbReference type="Pfam" id="PF16420">
    <property type="entry name" value="ATG7_N"/>
    <property type="match status" value="1"/>
</dbReference>
<dbReference type="GO" id="GO:0019779">
    <property type="term" value="F:Atg8 activating enzyme activity"/>
    <property type="evidence" value="ECO:0007669"/>
    <property type="project" value="TreeGrafter"/>
</dbReference>
<comment type="caution">
    <text evidence="4">The sequence shown here is derived from an EMBL/GenBank/DDBJ whole genome shotgun (WGS) entry which is preliminary data.</text>
</comment>
<feature type="domain" description="Ubiquitin-like modifier-activating enzyme Atg7 N-terminal" evidence="3">
    <location>
        <begin position="32"/>
        <end position="473"/>
    </location>
</feature>
<dbReference type="Pfam" id="PF00899">
    <property type="entry name" value="ThiF"/>
    <property type="match status" value="1"/>
</dbReference>
<dbReference type="Gene3D" id="3.40.50.720">
    <property type="entry name" value="NAD(P)-binding Rossmann-like Domain"/>
    <property type="match status" value="1"/>
</dbReference>
<dbReference type="PANTHER" id="PTHR10953">
    <property type="entry name" value="UBIQUITIN-ACTIVATING ENZYME E1"/>
    <property type="match status" value="1"/>
</dbReference>
<evidence type="ECO:0008006" key="6">
    <source>
        <dbReference type="Google" id="ProtNLM"/>
    </source>
</evidence>
<dbReference type="VEuPathDB" id="FungiDB:BTJ68_00902"/>
<feature type="domain" description="THIF-type NAD/FAD binding fold" evidence="2">
    <location>
        <begin position="496"/>
        <end position="768"/>
    </location>
</feature>
<organism evidence="4 5">
    <name type="scientific">Hortaea werneckii</name>
    <name type="common">Black yeast</name>
    <name type="synonym">Cladosporium werneckii</name>
    <dbReference type="NCBI Taxonomy" id="91943"/>
    <lineage>
        <taxon>Eukaryota</taxon>
        <taxon>Fungi</taxon>
        <taxon>Dikarya</taxon>
        <taxon>Ascomycota</taxon>
        <taxon>Pezizomycotina</taxon>
        <taxon>Dothideomycetes</taxon>
        <taxon>Dothideomycetidae</taxon>
        <taxon>Mycosphaerellales</taxon>
        <taxon>Teratosphaeriaceae</taxon>
        <taxon>Hortaea</taxon>
    </lineage>
</organism>
<dbReference type="InterPro" id="IPR000594">
    <property type="entry name" value="ThiF_NAD_FAD-bd"/>
</dbReference>
<sequence length="896" mass="99958">MHYRPSYHDHRTGFVSHRIANMATSATTMHPLQYSPWTSDIELAFYSALAKLKIDHDKLDSSARKVLGLYEINHKDSPERSTRMQIHASALTSDEYVSIQEPKRGNRKQADRALVPLHSNPQGYYRAEGQIRNFNTLEEFRQVDKAAFIERAGKTIWDAINDGTIYSCPSLLCAFSAICYADLKKYKFTYHFAYPCLHSDPQWKLLAPEGKPVEDGVHKLKPKETEPLVDTVQTWRYSVDTRQHGFFLAKRLRKSVLEAQWKAHDGREEVEEEKEDDGNMNFAAQKRRKSRTQSLGDLGFLWSVGSLSSYENGFFDNAEAEDRFICFADPSTYPCNPGWPLRNLLVLIRQRWHLDKAQVLCYRDTHARRDHPTSIILNLESATPVHKGTSPHTQVPQQLSSDMPSLATSTALRPNDVDAAGELIEQHKVAPAPTPEPATEHPPKIPDCPKVTGWERNEHNKLISRTVDLAAYMDPTKLADQAVDLNLKLIKWRISPSIDLDAIKHTSCLLLGAGTLGSYVARGLMGWGVRKITFVDNARVSYSNPVRQPLYDFKDCEDGGARKAERAADVLSEIYPGMDANGVNLSVPMAGHAIRPEDEERVGKDFQRLRNLIESHDAVFLLMDTRESRWLPTVMAKAAGKIVINAALGFDTYVVMRHGLQQRPPPAPSSTENAEGTVMVHPDDEEDPLKAAATDPIERRSSSLDAADGRPREEELGCYFCSDVVAPADSQKNATLDQQCTVTRPGVAPLASSLAVELLVSVTQHRLKARAPAPNPPTSGSANQIQPAPLTDPTQPNAHPLGTVPHQLRGYLSTWQTIQVKGKAYDCCAACSPTILDAYNKKGWDFVKKAITERGYVEEISGLAEVQRKAEEAEAEIEDFDDEEEEEDGDGEGELV</sequence>
<dbReference type="SUPFAM" id="SSF69572">
    <property type="entry name" value="Activating enzymes of the ubiquitin-like proteins"/>
    <property type="match status" value="1"/>
</dbReference>
<dbReference type="GO" id="GO:0034727">
    <property type="term" value="P:piecemeal microautophagy of the nucleus"/>
    <property type="evidence" value="ECO:0007669"/>
    <property type="project" value="TreeGrafter"/>
</dbReference>
<dbReference type="InterPro" id="IPR032197">
    <property type="entry name" value="Atg7_N"/>
</dbReference>
<feature type="region of interest" description="Disordered" evidence="1">
    <location>
        <begin position="680"/>
        <end position="710"/>
    </location>
</feature>
<feature type="region of interest" description="Disordered" evidence="1">
    <location>
        <begin position="868"/>
        <end position="896"/>
    </location>
</feature>
<evidence type="ECO:0000259" key="3">
    <source>
        <dbReference type="Pfam" id="PF16420"/>
    </source>
</evidence>
<feature type="compositionally biased region" description="Polar residues" evidence="1">
    <location>
        <begin position="778"/>
        <end position="797"/>
    </location>
</feature>
<dbReference type="Proteomes" id="UP000281468">
    <property type="component" value="Unassembled WGS sequence"/>
</dbReference>
<accession>A0A3M7HZQ7</accession>
<dbReference type="PANTHER" id="PTHR10953:SF3">
    <property type="entry name" value="UBIQUITIN-LIKE MODIFIER-ACTIVATING ENZYME ATG7"/>
    <property type="match status" value="1"/>
</dbReference>
<feature type="compositionally biased region" description="Acidic residues" evidence="1">
    <location>
        <begin position="873"/>
        <end position="896"/>
    </location>
</feature>
<feature type="region of interest" description="Disordered" evidence="1">
    <location>
        <begin position="431"/>
        <end position="453"/>
    </location>
</feature>
<dbReference type="GO" id="GO:0000422">
    <property type="term" value="P:autophagy of mitochondrion"/>
    <property type="evidence" value="ECO:0007669"/>
    <property type="project" value="TreeGrafter"/>
</dbReference>
<feature type="region of interest" description="Disordered" evidence="1">
    <location>
        <begin position="767"/>
        <end position="804"/>
    </location>
</feature>
<dbReference type="GO" id="GO:0000407">
    <property type="term" value="C:phagophore assembly site"/>
    <property type="evidence" value="ECO:0007669"/>
    <property type="project" value="TreeGrafter"/>
</dbReference>
<reference evidence="4 5" key="1">
    <citation type="journal article" date="2018" name="BMC Genomics">
        <title>Genomic evidence for intraspecific hybridization in a clonal and extremely halotolerant yeast.</title>
        <authorList>
            <person name="Gostincar C."/>
            <person name="Stajich J.E."/>
            <person name="Zupancic J."/>
            <person name="Zalar P."/>
            <person name="Gunde-Cimerman N."/>
        </authorList>
    </citation>
    <scope>NUCLEOTIDE SEQUENCE [LARGE SCALE GENOMIC DNA]</scope>
    <source>
        <strain evidence="4 5">EXF-171</strain>
    </source>
</reference>
<protein>
    <recommendedName>
        <fullName evidence="6">Autophagy-related protein 7</fullName>
    </recommendedName>
</protein>
<name>A0A3M7HZQ7_HORWE</name>
<evidence type="ECO:0000313" key="5">
    <source>
        <dbReference type="Proteomes" id="UP000281468"/>
    </source>
</evidence>
<dbReference type="InterPro" id="IPR042522">
    <property type="entry name" value="Atg7_N_1"/>
</dbReference>
<feature type="compositionally biased region" description="Basic and acidic residues" evidence="1">
    <location>
        <begin position="696"/>
        <end position="710"/>
    </location>
</feature>
<dbReference type="InterPro" id="IPR045886">
    <property type="entry name" value="ThiF/MoeB/HesA"/>
</dbReference>
<dbReference type="GO" id="GO:0000045">
    <property type="term" value="P:autophagosome assembly"/>
    <property type="evidence" value="ECO:0007669"/>
    <property type="project" value="TreeGrafter"/>
</dbReference>
<evidence type="ECO:0000313" key="4">
    <source>
        <dbReference type="EMBL" id="RMZ18743.1"/>
    </source>
</evidence>
<dbReference type="Gene3D" id="3.40.140.70">
    <property type="entry name" value="Ubiquitin-like modifier-activating enzyme ATG7 N-terminal domain"/>
    <property type="match status" value="1"/>
</dbReference>
<dbReference type="CDD" id="cd01486">
    <property type="entry name" value="Apg7"/>
    <property type="match status" value="1"/>
</dbReference>
<dbReference type="AlphaFoldDB" id="A0A3M7HZQ7"/>
<dbReference type="GO" id="GO:0019778">
    <property type="term" value="F:Atg12 activating enzyme activity"/>
    <property type="evidence" value="ECO:0007669"/>
    <property type="project" value="TreeGrafter"/>
</dbReference>
<gene>
    <name evidence="4" type="ORF">D0862_00127</name>
</gene>
<dbReference type="GO" id="GO:0006995">
    <property type="term" value="P:cellular response to nitrogen starvation"/>
    <property type="evidence" value="ECO:0007669"/>
    <property type="project" value="TreeGrafter"/>
</dbReference>
<dbReference type="EMBL" id="QWIQ01000001">
    <property type="protein sequence ID" value="RMZ18743.1"/>
    <property type="molecule type" value="Genomic_DNA"/>
</dbReference>
<evidence type="ECO:0000259" key="2">
    <source>
        <dbReference type="Pfam" id="PF00899"/>
    </source>
</evidence>
<dbReference type="InterPro" id="IPR035985">
    <property type="entry name" value="Ubiquitin-activating_enz"/>
</dbReference>